<dbReference type="InParanoid" id="K0INQ1"/>
<feature type="transmembrane region" description="Helical" evidence="9">
    <location>
        <begin position="224"/>
        <end position="245"/>
    </location>
</feature>
<feature type="domain" description="Sodium/calcium exchanger membrane region" evidence="10">
    <location>
        <begin position="34"/>
        <end position="189"/>
    </location>
</feature>
<keyword evidence="4 9" id="KW-0812">Transmembrane</keyword>
<keyword evidence="2" id="KW-0813">Transport</keyword>
<evidence type="ECO:0000256" key="8">
    <source>
        <dbReference type="ARBA" id="ARBA00023136"/>
    </source>
</evidence>
<dbReference type="AlphaFoldDB" id="K0INQ1"/>
<dbReference type="GeneID" id="13794863"/>
<dbReference type="GO" id="GO:0016020">
    <property type="term" value="C:membrane"/>
    <property type="evidence" value="ECO:0007669"/>
    <property type="project" value="InterPro"/>
</dbReference>
<keyword evidence="3" id="KW-0109">Calcium transport</keyword>
<name>K0INQ1_NITGG</name>
<feature type="transmembrane region" description="Helical" evidence="9">
    <location>
        <begin position="99"/>
        <end position="120"/>
    </location>
</feature>
<feature type="transmembrane region" description="Helical" evidence="9">
    <location>
        <begin position="12"/>
        <end position="28"/>
    </location>
</feature>
<evidence type="ECO:0000256" key="6">
    <source>
        <dbReference type="ARBA" id="ARBA00022989"/>
    </source>
</evidence>
<evidence type="ECO:0000256" key="7">
    <source>
        <dbReference type="ARBA" id="ARBA00023065"/>
    </source>
</evidence>
<feature type="domain" description="Sodium/calcium exchanger membrane region" evidence="10">
    <location>
        <begin position="223"/>
        <end position="366"/>
    </location>
</feature>
<feature type="transmembrane region" description="Helical" evidence="9">
    <location>
        <begin position="172"/>
        <end position="190"/>
    </location>
</feature>
<dbReference type="InterPro" id="IPR004837">
    <property type="entry name" value="NaCa_Exmemb"/>
</dbReference>
<evidence type="ECO:0000256" key="3">
    <source>
        <dbReference type="ARBA" id="ARBA00022568"/>
    </source>
</evidence>
<feature type="transmembrane region" description="Helical" evidence="9">
    <location>
        <begin position="291"/>
        <end position="314"/>
    </location>
</feature>
<keyword evidence="7" id="KW-0406">Ion transport</keyword>
<feature type="transmembrane region" description="Helical" evidence="9">
    <location>
        <begin position="34"/>
        <end position="52"/>
    </location>
</feature>
<feature type="transmembrane region" description="Helical" evidence="9">
    <location>
        <begin position="132"/>
        <end position="152"/>
    </location>
</feature>
<dbReference type="OrthoDB" id="11658at2157"/>
<evidence type="ECO:0000259" key="10">
    <source>
        <dbReference type="Pfam" id="PF01699"/>
    </source>
</evidence>
<feature type="transmembrane region" description="Helical" evidence="9">
    <location>
        <begin position="348"/>
        <end position="368"/>
    </location>
</feature>
<keyword evidence="12" id="KW-1185">Reference proteome</keyword>
<dbReference type="Gene3D" id="1.20.1420.30">
    <property type="entry name" value="NCX, central ion-binding region"/>
    <property type="match status" value="1"/>
</dbReference>
<evidence type="ECO:0000256" key="5">
    <source>
        <dbReference type="ARBA" id="ARBA00022837"/>
    </source>
</evidence>
<dbReference type="InterPro" id="IPR004713">
    <property type="entry name" value="CaH_exchang"/>
</dbReference>
<dbReference type="NCBIfam" id="TIGR00378">
    <property type="entry name" value="cax"/>
    <property type="match status" value="1"/>
</dbReference>
<dbReference type="PANTHER" id="PTHR31503">
    <property type="entry name" value="VACUOLAR CALCIUM ION TRANSPORTER"/>
    <property type="match status" value="1"/>
</dbReference>
<dbReference type="KEGG" id="nga:Ngar_c28440"/>
<sequence length="369" mass="38832">MLKSVKISKSSAIYFLLIFVPIAIALEFVHADHIVLFIIAAIALIPLAKLIGDSTEHLATHYGATTGSLLNVTFGNAAEIIIAVVAINAGLLDLVKASITGAIIGNILLIFGLSVVAGGFRFKEQRFSRENIGIQSSMLLIAIIGLAVPTILTATVLSGAENEGSVQLLSDSLAIILIIVYALGIVFTFFTHKHLFVTPEEPTTAEGAHQEDVHVGHWSKKKSFLLLAASMAGVIVVSEILVASVEQTGEELGFGELFVGAIIVGIVGNAAEHSSAILLARKGKIDLSIGIAAGSGTQIALFVVPILVFAGIALGQPFTLVFTLLELAVLFLAAIILNLIVHDGRSNWFEGVMLTAVYIIIAIAFFFAG</sequence>
<evidence type="ECO:0000256" key="4">
    <source>
        <dbReference type="ARBA" id="ARBA00022692"/>
    </source>
</evidence>
<keyword evidence="8 9" id="KW-0472">Membrane</keyword>
<dbReference type="Pfam" id="PF01699">
    <property type="entry name" value="Na_Ca_ex"/>
    <property type="match status" value="2"/>
</dbReference>
<dbReference type="Proteomes" id="UP000008037">
    <property type="component" value="Chromosome"/>
</dbReference>
<dbReference type="PANTHER" id="PTHR31503:SF22">
    <property type="entry name" value="VACUOLAR CALCIUM ION TRANSPORTER"/>
    <property type="match status" value="1"/>
</dbReference>
<comment type="subcellular location">
    <subcellularLocation>
        <location evidence="1">Endomembrane system</location>
        <topology evidence="1">Multi-pass membrane protein</topology>
    </subcellularLocation>
</comment>
<feature type="transmembrane region" description="Helical" evidence="9">
    <location>
        <begin position="320"/>
        <end position="341"/>
    </location>
</feature>
<evidence type="ECO:0000256" key="1">
    <source>
        <dbReference type="ARBA" id="ARBA00004127"/>
    </source>
</evidence>
<dbReference type="InterPro" id="IPR044880">
    <property type="entry name" value="NCX_ion-bd_dom_sf"/>
</dbReference>
<gene>
    <name evidence="11" type="primary">cax</name>
    <name evidence="11" type="ordered locus">Ngar_c28440</name>
</gene>
<dbReference type="EMBL" id="CP002408">
    <property type="protein sequence ID" value="AFU59764.1"/>
    <property type="molecule type" value="Genomic_DNA"/>
</dbReference>
<feature type="transmembrane region" description="Helical" evidence="9">
    <location>
        <begin position="257"/>
        <end position="279"/>
    </location>
</feature>
<feature type="transmembrane region" description="Helical" evidence="9">
    <location>
        <begin position="64"/>
        <end position="87"/>
    </location>
</feature>
<evidence type="ECO:0000256" key="9">
    <source>
        <dbReference type="SAM" id="Phobius"/>
    </source>
</evidence>
<dbReference type="GO" id="GO:0015369">
    <property type="term" value="F:calcium:proton antiporter activity"/>
    <property type="evidence" value="ECO:0007669"/>
    <property type="project" value="InterPro"/>
</dbReference>
<dbReference type="GO" id="GO:0012505">
    <property type="term" value="C:endomembrane system"/>
    <property type="evidence" value="ECO:0007669"/>
    <property type="project" value="UniProtKB-SubCell"/>
</dbReference>
<dbReference type="InterPro" id="IPR004798">
    <property type="entry name" value="CAX-like"/>
</dbReference>
<keyword evidence="6 9" id="KW-1133">Transmembrane helix</keyword>
<accession>K0INQ1</accession>
<dbReference type="RefSeq" id="WP_015020298.1">
    <property type="nucleotide sequence ID" value="NC_018719.1"/>
</dbReference>
<protein>
    <submittedName>
        <fullName evidence="11">Calcium/proton antiporter</fullName>
    </submittedName>
</protein>
<keyword evidence="5" id="KW-0106">Calcium</keyword>
<evidence type="ECO:0000313" key="12">
    <source>
        <dbReference type="Proteomes" id="UP000008037"/>
    </source>
</evidence>
<proteinExistence type="predicted"/>
<dbReference type="HOGENOM" id="CLU_008721_2_1_2"/>
<evidence type="ECO:0000313" key="11">
    <source>
        <dbReference type="EMBL" id="AFU59764.1"/>
    </source>
</evidence>
<organism evidence="11 12">
    <name type="scientific">Nitrososphaera gargensis (strain Ga9.2)</name>
    <dbReference type="NCBI Taxonomy" id="1237085"/>
    <lineage>
        <taxon>Archaea</taxon>
        <taxon>Nitrososphaerota</taxon>
        <taxon>Nitrososphaeria</taxon>
        <taxon>Nitrososphaerales</taxon>
        <taxon>Nitrososphaeraceae</taxon>
        <taxon>Nitrososphaera</taxon>
    </lineage>
</organism>
<dbReference type="GO" id="GO:0006874">
    <property type="term" value="P:intracellular calcium ion homeostasis"/>
    <property type="evidence" value="ECO:0007669"/>
    <property type="project" value="TreeGrafter"/>
</dbReference>
<reference evidence="11 12" key="1">
    <citation type="journal article" date="2012" name="Environ. Microbiol.">
        <title>The genome of the ammonia-oxidizing Candidatus Nitrososphaera gargensis: insights into metabolic versatility and environmental adaptations.</title>
        <authorList>
            <person name="Spang A."/>
            <person name="Poehlein A."/>
            <person name="Offre P."/>
            <person name="Zumbragel S."/>
            <person name="Haider S."/>
            <person name="Rychlik N."/>
            <person name="Nowka B."/>
            <person name="Schmeisser C."/>
            <person name="Lebedeva E.V."/>
            <person name="Rattei T."/>
            <person name="Bohm C."/>
            <person name="Schmid M."/>
            <person name="Galushko A."/>
            <person name="Hatzenpichler R."/>
            <person name="Weinmaier T."/>
            <person name="Daniel R."/>
            <person name="Schleper C."/>
            <person name="Spieck E."/>
            <person name="Streit W."/>
            <person name="Wagner M."/>
        </authorList>
    </citation>
    <scope>NUCLEOTIDE SEQUENCE [LARGE SCALE GENOMIC DNA]</scope>
    <source>
        <strain evidence="12">Ga9.2</strain>
    </source>
</reference>
<evidence type="ECO:0000256" key="2">
    <source>
        <dbReference type="ARBA" id="ARBA00022448"/>
    </source>
</evidence>